<evidence type="ECO:0000313" key="2">
    <source>
        <dbReference type="Proteomes" id="UP001240236"/>
    </source>
</evidence>
<gene>
    <name evidence="1" type="ORF">J2S42_006245</name>
</gene>
<evidence type="ECO:0008006" key="3">
    <source>
        <dbReference type="Google" id="ProtNLM"/>
    </source>
</evidence>
<dbReference type="AlphaFoldDB" id="A0AAE3W4S1"/>
<keyword evidence="2" id="KW-1185">Reference proteome</keyword>
<evidence type="ECO:0000313" key="1">
    <source>
        <dbReference type="EMBL" id="MDQ0369576.1"/>
    </source>
</evidence>
<reference evidence="1 2" key="1">
    <citation type="submission" date="2023-07" db="EMBL/GenBank/DDBJ databases">
        <title>Sequencing the genomes of 1000 actinobacteria strains.</title>
        <authorList>
            <person name="Klenk H.-P."/>
        </authorList>
    </citation>
    <scope>NUCLEOTIDE SEQUENCE [LARGE SCALE GENOMIC DNA]</scope>
    <source>
        <strain evidence="1 2">DSM 44709</strain>
    </source>
</reference>
<comment type="caution">
    <text evidence="1">The sequence shown here is derived from an EMBL/GenBank/DDBJ whole genome shotgun (WGS) entry which is preliminary data.</text>
</comment>
<name>A0AAE3W4S1_9ACTN</name>
<dbReference type="RefSeq" id="WP_307244898.1">
    <property type="nucleotide sequence ID" value="NZ_JAUSUZ010000001.1"/>
</dbReference>
<protein>
    <recommendedName>
        <fullName evidence="3">PH domain-containing protein</fullName>
    </recommendedName>
</protein>
<proteinExistence type="predicted"/>
<sequence>MPREEFRVQTTLPFYAAGHLAFVSFFLAGIAMTGPLLVNLAGTAMSLFFAASSVVQSRRPVLISDAGIRSRTLTWHRYDTVVPWWQVESARLGKLGLVPAILFTLRDPGAVAAPGTMLHRQFLRVHARTGAHVAIVTAGWLNRTSRAEIEGAISLYSGGRVLVEHTPFDQLR</sequence>
<organism evidence="1 2">
    <name type="scientific">Catenuloplanes indicus</name>
    <dbReference type="NCBI Taxonomy" id="137267"/>
    <lineage>
        <taxon>Bacteria</taxon>
        <taxon>Bacillati</taxon>
        <taxon>Actinomycetota</taxon>
        <taxon>Actinomycetes</taxon>
        <taxon>Micromonosporales</taxon>
        <taxon>Micromonosporaceae</taxon>
        <taxon>Catenuloplanes</taxon>
    </lineage>
</organism>
<accession>A0AAE3W4S1</accession>
<dbReference type="Proteomes" id="UP001240236">
    <property type="component" value="Unassembled WGS sequence"/>
</dbReference>
<dbReference type="EMBL" id="JAUSUZ010000001">
    <property type="protein sequence ID" value="MDQ0369576.1"/>
    <property type="molecule type" value="Genomic_DNA"/>
</dbReference>